<dbReference type="PANTHER" id="PTHR24320:SF282">
    <property type="entry name" value="WW DOMAIN-CONTAINING OXIDOREDUCTASE"/>
    <property type="match status" value="1"/>
</dbReference>
<keyword evidence="5" id="KW-1185">Reference proteome</keyword>
<accession>A0ABY6UKE0</accession>
<evidence type="ECO:0000313" key="4">
    <source>
        <dbReference type="EMBL" id="VUC30700.1"/>
    </source>
</evidence>
<dbReference type="PRINTS" id="PR00081">
    <property type="entry name" value="GDHRDH"/>
</dbReference>
<evidence type="ECO:0000256" key="3">
    <source>
        <dbReference type="ARBA" id="ARBA00023002"/>
    </source>
</evidence>
<dbReference type="InterPro" id="IPR036291">
    <property type="entry name" value="NAD(P)-bd_dom_sf"/>
</dbReference>
<dbReference type="Pfam" id="PF00106">
    <property type="entry name" value="adh_short"/>
    <property type="match status" value="1"/>
</dbReference>
<sequence>MFFWTSPTFDPAKDIPDLSGKVIFVTGGNTGLGKQYILEVCRHHPAQVWLAARNVEKAREAVAEIQDQVPDAPIEILEIDLSSLASVKKAALEFEQRCDRLDILMLNAGIIMAPLGKTQDGYEVHFGTNYVGHALLTKLLLPTIEKTIANQESPDARILAVSSSGYQVAPKQGIIFESVKTTCAEFWNMTRYGQSKLALMLWIRQLSKLHPNIKCASIHPGVVDTELGIPRGVELSYMQIFMRWASLNLLRYVSVEEGVKGQLWATATNDLQSGEYYIPVGRVETLKAEWRDEALSNKLWDWTEEELKPYSA</sequence>
<gene>
    <name evidence="4" type="ORF">CLO192961_LOCUS291838</name>
</gene>
<comment type="caution">
    <text evidence="4">The sequence shown here is derived from an EMBL/GenBank/DDBJ whole genome shotgun (WGS) entry which is preliminary data.</text>
</comment>
<protein>
    <recommendedName>
        <fullName evidence="6">Oxidoreductase</fullName>
    </recommendedName>
</protein>
<dbReference type="EMBL" id="CABFNS010000823">
    <property type="protein sequence ID" value="VUC30700.1"/>
    <property type="molecule type" value="Genomic_DNA"/>
</dbReference>
<dbReference type="Gene3D" id="3.40.50.720">
    <property type="entry name" value="NAD(P)-binding Rossmann-like Domain"/>
    <property type="match status" value="1"/>
</dbReference>
<organism evidence="4 5">
    <name type="scientific">Bionectria ochroleuca</name>
    <name type="common">Gliocladium roseum</name>
    <dbReference type="NCBI Taxonomy" id="29856"/>
    <lineage>
        <taxon>Eukaryota</taxon>
        <taxon>Fungi</taxon>
        <taxon>Dikarya</taxon>
        <taxon>Ascomycota</taxon>
        <taxon>Pezizomycotina</taxon>
        <taxon>Sordariomycetes</taxon>
        <taxon>Hypocreomycetidae</taxon>
        <taxon>Hypocreales</taxon>
        <taxon>Bionectriaceae</taxon>
        <taxon>Clonostachys</taxon>
    </lineage>
</organism>
<dbReference type="SUPFAM" id="SSF51735">
    <property type="entry name" value="NAD(P)-binding Rossmann-fold domains"/>
    <property type="match status" value="1"/>
</dbReference>
<dbReference type="PANTHER" id="PTHR24320">
    <property type="entry name" value="RETINOL DEHYDROGENASE"/>
    <property type="match status" value="1"/>
</dbReference>
<proteinExistence type="inferred from homology"/>
<dbReference type="PROSITE" id="PS00061">
    <property type="entry name" value="ADH_SHORT"/>
    <property type="match status" value="1"/>
</dbReference>
<comment type="similarity">
    <text evidence="1">Belongs to the short-chain dehydrogenases/reductases (SDR) family.</text>
</comment>
<evidence type="ECO:0000256" key="2">
    <source>
        <dbReference type="ARBA" id="ARBA00022857"/>
    </source>
</evidence>
<keyword evidence="2" id="KW-0521">NADP</keyword>
<keyword evidence="3" id="KW-0560">Oxidoreductase</keyword>
<dbReference type="InterPro" id="IPR020904">
    <property type="entry name" value="Sc_DH/Rdtase_CS"/>
</dbReference>
<reference evidence="4 5" key="1">
    <citation type="submission" date="2019-06" db="EMBL/GenBank/DDBJ databases">
        <authorList>
            <person name="Broberg M."/>
        </authorList>
    </citation>
    <scope>NUCLEOTIDE SEQUENCE [LARGE SCALE GENOMIC DNA]</scope>
</reference>
<evidence type="ECO:0008006" key="6">
    <source>
        <dbReference type="Google" id="ProtNLM"/>
    </source>
</evidence>
<name>A0ABY6UKE0_BIOOC</name>
<dbReference type="InterPro" id="IPR002347">
    <property type="entry name" value="SDR_fam"/>
</dbReference>
<evidence type="ECO:0000313" key="5">
    <source>
        <dbReference type="Proteomes" id="UP000766486"/>
    </source>
</evidence>
<dbReference type="Proteomes" id="UP000766486">
    <property type="component" value="Unassembled WGS sequence"/>
</dbReference>
<evidence type="ECO:0000256" key="1">
    <source>
        <dbReference type="ARBA" id="ARBA00006484"/>
    </source>
</evidence>